<dbReference type="PANTHER" id="PTHR13720">
    <property type="entry name" value="WD-40 REPEAT PROTEIN"/>
    <property type="match status" value="1"/>
</dbReference>
<protein>
    <submittedName>
        <fullName evidence="3">Uncharacterized protein</fullName>
    </submittedName>
</protein>
<name>A0A0D3HZB2_EMIH1</name>
<dbReference type="EnsemblProtists" id="EOD04347">
    <property type="protein sequence ID" value="EOD04347"/>
    <property type="gene ID" value="EMIHUDRAFT_107732"/>
</dbReference>
<keyword evidence="4" id="KW-1185">Reference proteome</keyword>
<organism evidence="3 4">
    <name type="scientific">Emiliania huxleyi (strain CCMP1516)</name>
    <dbReference type="NCBI Taxonomy" id="280463"/>
    <lineage>
        <taxon>Eukaryota</taxon>
        <taxon>Haptista</taxon>
        <taxon>Haptophyta</taxon>
        <taxon>Prymnesiophyceae</taxon>
        <taxon>Isochrysidales</taxon>
        <taxon>Noelaerhabdaceae</taxon>
        <taxon>Emiliania</taxon>
    </lineage>
</organism>
<dbReference type="SUPFAM" id="SSF50978">
    <property type="entry name" value="WD40 repeat-like"/>
    <property type="match status" value="1"/>
</dbReference>
<reference evidence="4" key="1">
    <citation type="journal article" date="2013" name="Nature">
        <title>Pan genome of the phytoplankton Emiliania underpins its global distribution.</title>
        <authorList>
            <person name="Read B.A."/>
            <person name="Kegel J."/>
            <person name="Klute M.J."/>
            <person name="Kuo A."/>
            <person name="Lefebvre S.C."/>
            <person name="Maumus F."/>
            <person name="Mayer C."/>
            <person name="Miller J."/>
            <person name="Monier A."/>
            <person name="Salamov A."/>
            <person name="Young J."/>
            <person name="Aguilar M."/>
            <person name="Claverie J.M."/>
            <person name="Frickenhaus S."/>
            <person name="Gonzalez K."/>
            <person name="Herman E.K."/>
            <person name="Lin Y.C."/>
            <person name="Napier J."/>
            <person name="Ogata H."/>
            <person name="Sarno A.F."/>
            <person name="Shmutz J."/>
            <person name="Schroeder D."/>
            <person name="de Vargas C."/>
            <person name="Verret F."/>
            <person name="von Dassow P."/>
            <person name="Valentin K."/>
            <person name="Van de Peer Y."/>
            <person name="Wheeler G."/>
            <person name="Dacks J.B."/>
            <person name="Delwiche C.F."/>
            <person name="Dyhrman S.T."/>
            <person name="Glockner G."/>
            <person name="John U."/>
            <person name="Richards T."/>
            <person name="Worden A.Z."/>
            <person name="Zhang X."/>
            <person name="Grigoriev I.V."/>
            <person name="Allen A.E."/>
            <person name="Bidle K."/>
            <person name="Borodovsky M."/>
            <person name="Bowler C."/>
            <person name="Brownlee C."/>
            <person name="Cock J.M."/>
            <person name="Elias M."/>
            <person name="Gladyshev V.N."/>
            <person name="Groth M."/>
            <person name="Guda C."/>
            <person name="Hadaegh A."/>
            <person name="Iglesias-Rodriguez M.D."/>
            <person name="Jenkins J."/>
            <person name="Jones B.M."/>
            <person name="Lawson T."/>
            <person name="Leese F."/>
            <person name="Lindquist E."/>
            <person name="Lobanov A."/>
            <person name="Lomsadze A."/>
            <person name="Malik S.B."/>
            <person name="Marsh M.E."/>
            <person name="Mackinder L."/>
            <person name="Mock T."/>
            <person name="Mueller-Roeber B."/>
            <person name="Pagarete A."/>
            <person name="Parker M."/>
            <person name="Probert I."/>
            <person name="Quesneville H."/>
            <person name="Raines C."/>
            <person name="Rensing S.A."/>
            <person name="Riano-Pachon D.M."/>
            <person name="Richier S."/>
            <person name="Rokitta S."/>
            <person name="Shiraiwa Y."/>
            <person name="Soanes D.M."/>
            <person name="van der Giezen M."/>
            <person name="Wahlund T.M."/>
            <person name="Williams B."/>
            <person name="Wilson W."/>
            <person name="Wolfe G."/>
            <person name="Wurch L.L."/>
        </authorList>
    </citation>
    <scope>NUCLEOTIDE SEQUENCE</scope>
</reference>
<reference evidence="3" key="2">
    <citation type="submission" date="2024-10" db="UniProtKB">
        <authorList>
            <consortium name="EnsemblProtists"/>
        </authorList>
    </citation>
    <scope>IDENTIFICATION</scope>
</reference>
<dbReference type="Gene3D" id="2.130.10.10">
    <property type="entry name" value="YVTN repeat-like/Quinoprotein amine dehydrogenase"/>
    <property type="match status" value="1"/>
</dbReference>
<evidence type="ECO:0000256" key="1">
    <source>
        <dbReference type="ARBA" id="ARBA00022574"/>
    </source>
</evidence>
<dbReference type="STRING" id="2903.R1B5I5"/>
<dbReference type="RefSeq" id="XP_005756776.1">
    <property type="nucleotide sequence ID" value="XM_005756719.1"/>
</dbReference>
<dbReference type="InterPro" id="IPR050630">
    <property type="entry name" value="WD_repeat_EMAP"/>
</dbReference>
<evidence type="ECO:0000313" key="3">
    <source>
        <dbReference type="EnsemblProtists" id="EOD04347"/>
    </source>
</evidence>
<dbReference type="GeneID" id="17250527"/>
<dbReference type="GO" id="GO:0008017">
    <property type="term" value="F:microtubule binding"/>
    <property type="evidence" value="ECO:0007669"/>
    <property type="project" value="TreeGrafter"/>
</dbReference>
<dbReference type="PANTHER" id="PTHR13720:SF33">
    <property type="entry name" value="HELP DOMAIN-CONTAINING PROTEIN"/>
    <property type="match status" value="1"/>
</dbReference>
<evidence type="ECO:0000313" key="4">
    <source>
        <dbReference type="Proteomes" id="UP000013827"/>
    </source>
</evidence>
<accession>A0A0D3HZB2</accession>
<keyword evidence="1" id="KW-0853">WD repeat</keyword>
<dbReference type="HOGENOM" id="CLU_907429_0_0_1"/>
<proteinExistence type="predicted"/>
<sequence length="307" mass="32780">MAGMPSSQPSGRSVWLRLASTKVLEAQSADGKLLLTADDFGTLKLFHCPCVVEDAPYRAATGHCSHLSCARFLRGDGHCVSSGGSDRTVMLWQLCNAAGEGDSFRCCRASCKVAPGKDDAAGTAESSFSIKAWAAAAAAQSRARLEHLEPDQRNFSYASLDDVVLKACATDWSALRLILFGWGSNLLALIAMSFTFAAYGCELFEPANFASVDTEGMSWSEGATEYALLSNITLAEQLARGDFGIAWALSAFQRFVLHEPTLILAAKGLPVLFASAFYMNCCGETIVNLLTVGFSVCMAFCAELTRG</sequence>
<dbReference type="AlphaFoldDB" id="A0A0D3HZB2"/>
<keyword evidence="2" id="KW-0677">Repeat</keyword>
<evidence type="ECO:0000256" key="2">
    <source>
        <dbReference type="ARBA" id="ARBA00022737"/>
    </source>
</evidence>
<dbReference type="eggNOG" id="KOG2106">
    <property type="taxonomic scope" value="Eukaryota"/>
</dbReference>
<dbReference type="KEGG" id="ehx:EMIHUDRAFT_107732"/>
<dbReference type="InterPro" id="IPR015943">
    <property type="entry name" value="WD40/YVTN_repeat-like_dom_sf"/>
</dbReference>
<dbReference type="Proteomes" id="UP000013827">
    <property type="component" value="Unassembled WGS sequence"/>
</dbReference>
<dbReference type="PaxDb" id="2903-EOD04347"/>
<dbReference type="InterPro" id="IPR036322">
    <property type="entry name" value="WD40_repeat_dom_sf"/>
</dbReference>